<organism evidence="3">
    <name type="scientific">Prunus dulcis</name>
    <name type="common">Almond</name>
    <name type="synonym">Amygdalus dulcis</name>
    <dbReference type="NCBI Taxonomy" id="3755"/>
    <lineage>
        <taxon>Eukaryota</taxon>
        <taxon>Viridiplantae</taxon>
        <taxon>Streptophyta</taxon>
        <taxon>Embryophyta</taxon>
        <taxon>Tracheophyta</taxon>
        <taxon>Spermatophyta</taxon>
        <taxon>Magnoliopsida</taxon>
        <taxon>eudicotyledons</taxon>
        <taxon>Gunneridae</taxon>
        <taxon>Pentapetalae</taxon>
        <taxon>rosids</taxon>
        <taxon>fabids</taxon>
        <taxon>Rosales</taxon>
        <taxon>Rosaceae</taxon>
        <taxon>Amygdaloideae</taxon>
        <taxon>Amygdaleae</taxon>
        <taxon>Prunus</taxon>
    </lineage>
</organism>
<proteinExistence type="predicted"/>
<dbReference type="PANTHER" id="PTHR33374">
    <property type="entry name" value="ARABINOGALACTAN PROTEIN 20"/>
    <property type="match status" value="1"/>
</dbReference>
<feature type="region of interest" description="Disordered" evidence="1">
    <location>
        <begin position="42"/>
        <end position="62"/>
    </location>
</feature>
<dbReference type="AlphaFoldDB" id="A0A4Y1R0K8"/>
<gene>
    <name evidence="3" type="ORF">Prudu_006815</name>
</gene>
<keyword evidence="2" id="KW-0472">Membrane</keyword>
<keyword evidence="2" id="KW-0812">Transmembrane</keyword>
<dbReference type="EMBL" id="AP019298">
    <property type="protein sequence ID" value="BBG97625.1"/>
    <property type="molecule type" value="Genomic_DNA"/>
</dbReference>
<dbReference type="InterPro" id="IPR009424">
    <property type="entry name" value="AGP16/20/22/41"/>
</dbReference>
<protein>
    <submittedName>
        <fullName evidence="3">Arabinogalactan protein 16</fullName>
    </submittedName>
</protein>
<sequence length="161" mass="17368">MGHKKKMALCFGYSKAIFRVLLVSAIVFFAILSPSAAATTKPSASAPSPASTPAHAPGPSSDGTSIDQGIAYVLMLVALVLTYLIIRWTHHLPTLSFECWDSFLVQCVRAMKIVTVDHRSCAFSSDNLAEVATPYRCGIETPMHPSSTPMRVPRATHIHNG</sequence>
<accession>A0A4Y1R0K8</accession>
<reference evidence="3" key="1">
    <citation type="journal article" date="2019" name="Science">
        <title>Mutation of a bHLH transcription factor allowed almond domestication.</title>
        <authorList>
            <person name="Sanchez-Perez R."/>
            <person name="Pavan S."/>
            <person name="Mazzeo R."/>
            <person name="Moldovan C."/>
            <person name="Aiese Cigliano R."/>
            <person name="Del Cueto J."/>
            <person name="Ricciardi F."/>
            <person name="Lotti C."/>
            <person name="Ricciardi L."/>
            <person name="Dicenta F."/>
            <person name="Lopez-Marques R.L."/>
            <person name="Lindberg Moller B."/>
        </authorList>
    </citation>
    <scope>NUCLEOTIDE SEQUENCE</scope>
</reference>
<dbReference type="Pfam" id="PF06376">
    <property type="entry name" value="AGP"/>
    <property type="match status" value="1"/>
</dbReference>
<keyword evidence="2" id="KW-1133">Transmembrane helix</keyword>
<feature type="transmembrane region" description="Helical" evidence="2">
    <location>
        <begin position="69"/>
        <end position="86"/>
    </location>
</feature>
<feature type="compositionally biased region" description="Low complexity" evidence="1">
    <location>
        <begin position="42"/>
        <end position="61"/>
    </location>
</feature>
<name>A0A4Y1R0K8_PRUDU</name>
<evidence type="ECO:0000256" key="2">
    <source>
        <dbReference type="SAM" id="Phobius"/>
    </source>
</evidence>
<evidence type="ECO:0000313" key="3">
    <source>
        <dbReference type="EMBL" id="BBG97625.1"/>
    </source>
</evidence>
<evidence type="ECO:0000256" key="1">
    <source>
        <dbReference type="SAM" id="MobiDB-lite"/>
    </source>
</evidence>